<keyword evidence="4" id="KW-1185">Reference proteome</keyword>
<evidence type="ECO:0000256" key="2">
    <source>
        <dbReference type="SAM" id="Phobius"/>
    </source>
</evidence>
<feature type="compositionally biased region" description="Polar residues" evidence="1">
    <location>
        <begin position="63"/>
        <end position="76"/>
    </location>
</feature>
<dbReference type="OrthoDB" id="5414836at2759"/>
<organism evidence="3 4">
    <name type="scientific">Fusarium albosuccineum</name>
    <dbReference type="NCBI Taxonomy" id="1237068"/>
    <lineage>
        <taxon>Eukaryota</taxon>
        <taxon>Fungi</taxon>
        <taxon>Dikarya</taxon>
        <taxon>Ascomycota</taxon>
        <taxon>Pezizomycotina</taxon>
        <taxon>Sordariomycetes</taxon>
        <taxon>Hypocreomycetidae</taxon>
        <taxon>Hypocreales</taxon>
        <taxon>Nectriaceae</taxon>
        <taxon>Fusarium</taxon>
        <taxon>Fusarium decemcellulare species complex</taxon>
    </lineage>
</organism>
<keyword evidence="2" id="KW-0472">Membrane</keyword>
<dbReference type="EMBL" id="JAADYS010001577">
    <property type="protein sequence ID" value="KAF4462170.1"/>
    <property type="molecule type" value="Genomic_DNA"/>
</dbReference>
<accession>A0A8H4L5U2</accession>
<keyword evidence="2" id="KW-1133">Transmembrane helix</keyword>
<dbReference type="Proteomes" id="UP000554235">
    <property type="component" value="Unassembled WGS sequence"/>
</dbReference>
<feature type="compositionally biased region" description="Polar residues" evidence="1">
    <location>
        <begin position="119"/>
        <end position="131"/>
    </location>
</feature>
<feature type="compositionally biased region" description="Low complexity" evidence="1">
    <location>
        <begin position="77"/>
        <end position="98"/>
    </location>
</feature>
<protein>
    <submittedName>
        <fullName evidence="3">Uncharacterized protein</fullName>
    </submittedName>
</protein>
<reference evidence="3 4" key="1">
    <citation type="submission" date="2020-01" db="EMBL/GenBank/DDBJ databases">
        <title>Identification and distribution of gene clusters putatively required for synthesis of sphingolipid metabolism inhibitors in phylogenetically diverse species of the filamentous fungus Fusarium.</title>
        <authorList>
            <person name="Kim H.-S."/>
            <person name="Busman M."/>
            <person name="Brown D.W."/>
            <person name="Divon H."/>
            <person name="Uhlig S."/>
            <person name="Proctor R.H."/>
        </authorList>
    </citation>
    <scope>NUCLEOTIDE SEQUENCE [LARGE SCALE GENOMIC DNA]</scope>
    <source>
        <strain evidence="3 4">NRRL 20459</strain>
    </source>
</reference>
<feature type="transmembrane region" description="Helical" evidence="2">
    <location>
        <begin position="139"/>
        <end position="162"/>
    </location>
</feature>
<comment type="caution">
    <text evidence="3">The sequence shown here is derived from an EMBL/GenBank/DDBJ whole genome shotgun (WGS) entry which is preliminary data.</text>
</comment>
<evidence type="ECO:0000256" key="1">
    <source>
        <dbReference type="SAM" id="MobiDB-lite"/>
    </source>
</evidence>
<evidence type="ECO:0000313" key="4">
    <source>
        <dbReference type="Proteomes" id="UP000554235"/>
    </source>
</evidence>
<sequence length="239" mass="25273">MYGFGEMLLQLNAINAICANCIEDNTSSGNVRDYVEPKLGRFVDYCAGLTTLSSWASLGTALPTSVTGTSDQESTSAEATSQQETTKTASEEATASETVPTSVTRDVSSAASTLDRIEQPTSSSVSESTDTGGSGRNPAWIAGPIVPSVVIAIALIGAGFWWHRRRKRTPKPPSSTEGLAQSDKPQLHSECIPRPTQEQGGTMQAPMAQAPPVSSYSYAELPVNEAPAHEMPTRGRRGP</sequence>
<name>A0A8H4L5U2_9HYPO</name>
<feature type="compositionally biased region" description="Polar residues" evidence="1">
    <location>
        <begin position="99"/>
        <end position="112"/>
    </location>
</feature>
<feature type="region of interest" description="Disordered" evidence="1">
    <location>
        <begin position="63"/>
        <end position="139"/>
    </location>
</feature>
<proteinExistence type="predicted"/>
<feature type="region of interest" description="Disordered" evidence="1">
    <location>
        <begin position="166"/>
        <end position="215"/>
    </location>
</feature>
<evidence type="ECO:0000313" key="3">
    <source>
        <dbReference type="EMBL" id="KAF4462170.1"/>
    </source>
</evidence>
<gene>
    <name evidence="3" type="ORF">FALBO_11015</name>
</gene>
<keyword evidence="2" id="KW-0812">Transmembrane</keyword>
<dbReference type="AlphaFoldDB" id="A0A8H4L5U2"/>